<proteinExistence type="predicted"/>
<evidence type="ECO:0000313" key="2">
    <source>
        <dbReference type="Proteomes" id="UP000714275"/>
    </source>
</evidence>
<dbReference type="AlphaFoldDB" id="A0A9P7A6R0"/>
<dbReference type="EMBL" id="JABBWD010000002">
    <property type="protein sequence ID" value="KAG1783428.1"/>
    <property type="molecule type" value="Genomic_DNA"/>
</dbReference>
<name>A0A9P7A6R0_9AGAM</name>
<protein>
    <submittedName>
        <fullName evidence="1">Uncharacterized protein</fullName>
    </submittedName>
</protein>
<dbReference type="OrthoDB" id="508204at2759"/>
<comment type="caution">
    <text evidence="1">The sequence shown here is derived from an EMBL/GenBank/DDBJ whole genome shotgun (WGS) entry which is preliminary data.</text>
</comment>
<accession>A0A9P7A6R0</accession>
<keyword evidence="2" id="KW-1185">Reference proteome</keyword>
<dbReference type="Proteomes" id="UP000714275">
    <property type="component" value="Unassembled WGS sequence"/>
</dbReference>
<evidence type="ECO:0000313" key="1">
    <source>
        <dbReference type="EMBL" id="KAG1783428.1"/>
    </source>
</evidence>
<dbReference type="InterPro" id="IPR016185">
    <property type="entry name" value="PreATP-grasp_dom_sf"/>
</dbReference>
<sequence length="101" mass="10915">MVSSTSSPYPAPVGGASLLLTFKGLRNTILIIGGDSLAASMAFAALEAGMQVIILTSQKPRAGEVVLLQHVGEYEVHMACKWFEEAWTMDDVEEAVQVLYR</sequence>
<dbReference type="Gene3D" id="3.40.50.720">
    <property type="entry name" value="NAD(P)-binding Rossmann-like Domain"/>
    <property type="match status" value="1"/>
</dbReference>
<gene>
    <name evidence="1" type="ORF">EV702DRAFT_1062383</name>
</gene>
<reference evidence="1" key="1">
    <citation type="journal article" date="2020" name="New Phytol.">
        <title>Comparative genomics reveals dynamic genome evolution in host specialist ectomycorrhizal fungi.</title>
        <authorList>
            <person name="Lofgren L.A."/>
            <person name="Nguyen N.H."/>
            <person name="Vilgalys R."/>
            <person name="Ruytinx J."/>
            <person name="Liao H.L."/>
            <person name="Branco S."/>
            <person name="Kuo A."/>
            <person name="LaButti K."/>
            <person name="Lipzen A."/>
            <person name="Andreopoulos W."/>
            <person name="Pangilinan J."/>
            <person name="Riley R."/>
            <person name="Hundley H."/>
            <person name="Na H."/>
            <person name="Barry K."/>
            <person name="Grigoriev I.V."/>
            <person name="Stajich J.E."/>
            <person name="Kennedy P.G."/>
        </authorList>
    </citation>
    <scope>NUCLEOTIDE SEQUENCE</scope>
    <source>
        <strain evidence="1">DOB743</strain>
    </source>
</reference>
<organism evidence="1 2">
    <name type="scientific">Suillus placidus</name>
    <dbReference type="NCBI Taxonomy" id="48579"/>
    <lineage>
        <taxon>Eukaryota</taxon>
        <taxon>Fungi</taxon>
        <taxon>Dikarya</taxon>
        <taxon>Basidiomycota</taxon>
        <taxon>Agaricomycotina</taxon>
        <taxon>Agaricomycetes</taxon>
        <taxon>Agaricomycetidae</taxon>
        <taxon>Boletales</taxon>
        <taxon>Suillineae</taxon>
        <taxon>Suillaceae</taxon>
        <taxon>Suillus</taxon>
    </lineage>
</organism>
<dbReference type="SUPFAM" id="SSF52440">
    <property type="entry name" value="PreATP-grasp domain"/>
    <property type="match status" value="1"/>
</dbReference>